<feature type="chain" id="PRO_5032373631" evidence="3">
    <location>
        <begin position="24"/>
        <end position="125"/>
    </location>
</feature>
<comment type="caution">
    <text evidence="4">The sequence shown here is derived from an EMBL/GenBank/DDBJ whole genome shotgun (WGS) entry which is preliminary data.</text>
</comment>
<organism evidence="4 5">
    <name type="scientific">Mytilus galloprovincialis</name>
    <name type="common">Mediterranean mussel</name>
    <dbReference type="NCBI Taxonomy" id="29158"/>
    <lineage>
        <taxon>Eukaryota</taxon>
        <taxon>Metazoa</taxon>
        <taxon>Spiralia</taxon>
        <taxon>Lophotrochozoa</taxon>
        <taxon>Mollusca</taxon>
        <taxon>Bivalvia</taxon>
        <taxon>Autobranchia</taxon>
        <taxon>Pteriomorphia</taxon>
        <taxon>Mytilida</taxon>
        <taxon>Mytiloidea</taxon>
        <taxon>Mytilidae</taxon>
        <taxon>Mytilinae</taxon>
        <taxon>Mytilus</taxon>
    </lineage>
</organism>
<feature type="transmembrane region" description="Helical" evidence="2">
    <location>
        <begin position="33"/>
        <end position="59"/>
    </location>
</feature>
<sequence>MASRSLLILIFVLTIGLFELVESTKLDPDAGLKYYIIGGTVLGIFLAIVVISLFVLCWCCRLQKPKENMTELKTLDVRSRFSEATTPKHAVIASMAPRRDFMKKGDDPLPYKKKPRLLRREESYV</sequence>
<keyword evidence="2" id="KW-1133">Transmembrane helix</keyword>
<feature type="compositionally biased region" description="Basic and acidic residues" evidence="1">
    <location>
        <begin position="99"/>
        <end position="110"/>
    </location>
</feature>
<protein>
    <submittedName>
        <fullName evidence="4">Uncharacterized protein</fullName>
    </submittedName>
</protein>
<dbReference type="OrthoDB" id="6070381at2759"/>
<keyword evidence="2" id="KW-0472">Membrane</keyword>
<evidence type="ECO:0000313" key="5">
    <source>
        <dbReference type="Proteomes" id="UP000596742"/>
    </source>
</evidence>
<dbReference type="AlphaFoldDB" id="A0A8B6CTY6"/>
<name>A0A8B6CTY6_MYTGA</name>
<reference evidence="4" key="1">
    <citation type="submission" date="2018-11" db="EMBL/GenBank/DDBJ databases">
        <authorList>
            <person name="Alioto T."/>
            <person name="Alioto T."/>
        </authorList>
    </citation>
    <scope>NUCLEOTIDE SEQUENCE</scope>
</reference>
<feature type="signal peptide" evidence="3">
    <location>
        <begin position="1"/>
        <end position="23"/>
    </location>
</feature>
<keyword evidence="2" id="KW-0812">Transmembrane</keyword>
<evidence type="ECO:0000313" key="4">
    <source>
        <dbReference type="EMBL" id="VDI09567.1"/>
    </source>
</evidence>
<gene>
    <name evidence="4" type="ORF">MGAL_10B056827</name>
</gene>
<dbReference type="EMBL" id="UYJE01002305">
    <property type="protein sequence ID" value="VDI09567.1"/>
    <property type="molecule type" value="Genomic_DNA"/>
</dbReference>
<keyword evidence="3" id="KW-0732">Signal</keyword>
<evidence type="ECO:0000256" key="1">
    <source>
        <dbReference type="SAM" id="MobiDB-lite"/>
    </source>
</evidence>
<proteinExistence type="predicted"/>
<evidence type="ECO:0000256" key="3">
    <source>
        <dbReference type="SAM" id="SignalP"/>
    </source>
</evidence>
<evidence type="ECO:0000256" key="2">
    <source>
        <dbReference type="SAM" id="Phobius"/>
    </source>
</evidence>
<keyword evidence="5" id="KW-1185">Reference proteome</keyword>
<accession>A0A8B6CTY6</accession>
<dbReference type="Proteomes" id="UP000596742">
    <property type="component" value="Unassembled WGS sequence"/>
</dbReference>
<feature type="region of interest" description="Disordered" evidence="1">
    <location>
        <begin position="99"/>
        <end position="125"/>
    </location>
</feature>